<evidence type="ECO:0000313" key="9">
    <source>
        <dbReference type="Proteomes" id="UP000247814"/>
    </source>
</evidence>
<dbReference type="GO" id="GO:0016020">
    <property type="term" value="C:membrane"/>
    <property type="evidence" value="ECO:0007669"/>
    <property type="project" value="InterPro"/>
</dbReference>
<comment type="similarity">
    <text evidence="2">Belongs to the bacterial solute-binding protein SsuA/TauA family.</text>
</comment>
<dbReference type="InterPro" id="IPR015168">
    <property type="entry name" value="SsuA/THI5"/>
</dbReference>
<dbReference type="GO" id="GO:0042597">
    <property type="term" value="C:periplasmic space"/>
    <property type="evidence" value="ECO:0007669"/>
    <property type="project" value="UniProtKB-SubCell"/>
</dbReference>
<comment type="function">
    <text evidence="5">Part of a binding-protein-dependent transport system for aliphatic sulfonates. Putative binding protein.</text>
</comment>
<comment type="subcellular location">
    <subcellularLocation>
        <location evidence="1">Periplasm</location>
    </subcellularLocation>
</comment>
<protein>
    <recommendedName>
        <fullName evidence="6">Putative aliphatic sulfonates-binding protein</fullName>
    </recommendedName>
</protein>
<dbReference type="Proteomes" id="UP000247814">
    <property type="component" value="Unassembled WGS sequence"/>
</dbReference>
<feature type="domain" description="Solute-binding protein family 3/N-terminal" evidence="7">
    <location>
        <begin position="36"/>
        <end position="250"/>
    </location>
</feature>
<evidence type="ECO:0000256" key="2">
    <source>
        <dbReference type="ARBA" id="ARBA00010742"/>
    </source>
</evidence>
<evidence type="ECO:0000256" key="3">
    <source>
        <dbReference type="ARBA" id="ARBA00022448"/>
    </source>
</evidence>
<reference evidence="8 9" key="1">
    <citation type="submission" date="2017-07" db="EMBL/GenBank/DDBJ databases">
        <title>A draft genome sequence of Komagataeibacter sucrofermentans LMG 18788.</title>
        <authorList>
            <person name="Skraban J."/>
            <person name="Cleenwerck I."/>
            <person name="Vandamme P."/>
            <person name="Trcek J."/>
        </authorList>
    </citation>
    <scope>NUCLEOTIDE SEQUENCE [LARGE SCALE GENOMIC DNA]</scope>
    <source>
        <strain evidence="8 9">LMG 18788</strain>
    </source>
</reference>
<keyword evidence="9" id="KW-1185">Reference proteome</keyword>
<dbReference type="OrthoDB" id="7374754at2"/>
<keyword evidence="4" id="KW-0732">Signal</keyword>
<evidence type="ECO:0000313" key="8">
    <source>
        <dbReference type="EMBL" id="PYD77678.1"/>
    </source>
</evidence>
<evidence type="ECO:0000256" key="1">
    <source>
        <dbReference type="ARBA" id="ARBA00004418"/>
    </source>
</evidence>
<evidence type="ECO:0000256" key="5">
    <source>
        <dbReference type="ARBA" id="ARBA00055538"/>
    </source>
</evidence>
<comment type="caution">
    <text evidence="8">The sequence shown here is derived from an EMBL/GenBank/DDBJ whole genome shotgun (WGS) entry which is preliminary data.</text>
</comment>
<dbReference type="FunFam" id="3.40.190.10:FF:000050">
    <property type="entry name" value="Sulfonate ABC transporter substrate-binding protein"/>
    <property type="match status" value="1"/>
</dbReference>
<organism evidence="8 9">
    <name type="scientific">Komagataeibacter sucrofermentans</name>
    <dbReference type="NCBI Taxonomy" id="1053551"/>
    <lineage>
        <taxon>Bacteria</taxon>
        <taxon>Pseudomonadati</taxon>
        <taxon>Pseudomonadota</taxon>
        <taxon>Alphaproteobacteria</taxon>
        <taxon>Acetobacterales</taxon>
        <taxon>Acetobacteraceae</taxon>
        <taxon>Komagataeibacter</taxon>
    </lineage>
</organism>
<gene>
    <name evidence="8" type="ORF">CFR77_14215</name>
</gene>
<dbReference type="InterPro" id="IPR010067">
    <property type="entry name" value="ABC_SsuA_sub-bd"/>
</dbReference>
<name>A0A318QJX9_9PROT</name>
<dbReference type="Pfam" id="PF09084">
    <property type="entry name" value="NMT1"/>
    <property type="match status" value="1"/>
</dbReference>
<evidence type="ECO:0000256" key="6">
    <source>
        <dbReference type="ARBA" id="ARBA00070228"/>
    </source>
</evidence>
<dbReference type="AlphaFoldDB" id="A0A318QJX9"/>
<evidence type="ECO:0000259" key="7">
    <source>
        <dbReference type="SMART" id="SM00062"/>
    </source>
</evidence>
<dbReference type="InterPro" id="IPR001638">
    <property type="entry name" value="Solute-binding_3/MltF_N"/>
</dbReference>
<keyword evidence="3" id="KW-0813">Transport</keyword>
<dbReference type="PANTHER" id="PTHR30024:SF48">
    <property type="entry name" value="ABC TRANSPORTER SUBSTRATE-BINDING PROTEIN"/>
    <property type="match status" value="1"/>
</dbReference>
<dbReference type="SMART" id="SM00062">
    <property type="entry name" value="PBPb"/>
    <property type="match status" value="1"/>
</dbReference>
<dbReference type="NCBIfam" id="TIGR01728">
    <property type="entry name" value="SsuA_fam"/>
    <property type="match status" value="1"/>
</dbReference>
<dbReference type="PANTHER" id="PTHR30024">
    <property type="entry name" value="ALIPHATIC SULFONATES-BINDING PROTEIN-RELATED"/>
    <property type="match status" value="1"/>
</dbReference>
<proteinExistence type="inferred from homology"/>
<dbReference type="EMBL" id="NKUA01000029">
    <property type="protein sequence ID" value="PYD77678.1"/>
    <property type="molecule type" value="Genomic_DNA"/>
</dbReference>
<dbReference type="GO" id="GO:0042626">
    <property type="term" value="F:ATPase-coupled transmembrane transporter activity"/>
    <property type="evidence" value="ECO:0007669"/>
    <property type="project" value="InterPro"/>
</dbReference>
<dbReference type="SUPFAM" id="SSF53850">
    <property type="entry name" value="Periplasmic binding protein-like II"/>
    <property type="match status" value="1"/>
</dbReference>
<sequence>MVRNSLPLSRRKCLMTMMATGMTAFSDPSWSDDRTVLSVGDQNESLRSLLEAAGEATTFPYHIEWKQFSQAQPLLQAQNAGVIDFCHAGDVAFLFAYAAGAPIVAIGGSVDGGRSAAIVVRNKSAIHAVQDLRGKRVALSRAGLGEPLLYGALAQSGVDRTDVQVVNVPQSVARMALATGQVDAWVTWQPYVALATGMDDARILRDAKGILSFYVFALAHQAVLENPLKRAAIIDLEKRVGRALEWARTHKDAYCETYARISHLPHNIAALAIEESDRRSIVIDENVIKGTKELYDNLRSYGLLKNGIDISHAFDLAVLD</sequence>
<accession>A0A318QJX9</accession>
<dbReference type="Gene3D" id="3.40.190.10">
    <property type="entry name" value="Periplasmic binding protein-like II"/>
    <property type="match status" value="2"/>
</dbReference>
<evidence type="ECO:0000256" key="4">
    <source>
        <dbReference type="ARBA" id="ARBA00022729"/>
    </source>
</evidence>